<organism evidence="8 9">
    <name type="scientific">Ligilactobacillus saerimneri 30a</name>
    <dbReference type="NCBI Taxonomy" id="1227363"/>
    <lineage>
        <taxon>Bacteria</taxon>
        <taxon>Bacillati</taxon>
        <taxon>Bacillota</taxon>
        <taxon>Bacilli</taxon>
        <taxon>Lactobacillales</taxon>
        <taxon>Lactobacillaceae</taxon>
        <taxon>Ligilactobacillus</taxon>
    </lineage>
</organism>
<dbReference type="NCBIfam" id="TIGR00829">
    <property type="entry name" value="FRU"/>
    <property type="match status" value="1"/>
</dbReference>
<gene>
    <name evidence="8" type="ORF">D271_01063</name>
</gene>
<dbReference type="PANTHER" id="PTHR30505">
    <property type="entry name" value="FRUCTOSE-LIKE PERMEASE"/>
    <property type="match status" value="1"/>
</dbReference>
<dbReference type="GO" id="GO:0022877">
    <property type="term" value="F:protein-N(PI)-phosphohistidine-fructose phosphotransferase system transporter activity"/>
    <property type="evidence" value="ECO:0007669"/>
    <property type="project" value="InterPro"/>
</dbReference>
<evidence type="ECO:0000256" key="3">
    <source>
        <dbReference type="ARBA" id="ARBA00022597"/>
    </source>
</evidence>
<dbReference type="InterPro" id="IPR003501">
    <property type="entry name" value="PTS_EIIB_2/3"/>
</dbReference>
<dbReference type="InterPro" id="IPR050864">
    <property type="entry name" value="Bacterial_PTS_Sugar_Transport"/>
</dbReference>
<dbReference type="GO" id="GO:0009401">
    <property type="term" value="P:phosphoenolpyruvate-dependent sugar phosphotransferase system"/>
    <property type="evidence" value="ECO:0007669"/>
    <property type="project" value="UniProtKB-KW"/>
</dbReference>
<dbReference type="RefSeq" id="WP_009551330.1">
    <property type="nucleotide sequence ID" value="NZ_ANAG01000003.1"/>
</dbReference>
<dbReference type="GO" id="GO:0005886">
    <property type="term" value="C:plasma membrane"/>
    <property type="evidence" value="ECO:0007669"/>
    <property type="project" value="TreeGrafter"/>
</dbReference>
<dbReference type="EC" id="2.7.1.69" evidence="8"/>
<comment type="caution">
    <text evidence="8">The sequence shown here is derived from an EMBL/GenBank/DDBJ whole genome shotgun (WGS) entry which is preliminary data.</text>
</comment>
<evidence type="ECO:0000259" key="7">
    <source>
        <dbReference type="PROSITE" id="PS51099"/>
    </source>
</evidence>
<dbReference type="PATRIC" id="fig|1227363.6.peg.206"/>
<dbReference type="GO" id="GO:0090563">
    <property type="term" value="F:protein-phosphocysteine-sugar phosphotransferase activity"/>
    <property type="evidence" value="ECO:0007669"/>
    <property type="project" value="TreeGrafter"/>
</dbReference>
<dbReference type="InterPro" id="IPR003353">
    <property type="entry name" value="PTS_IIB_fruc"/>
</dbReference>
<dbReference type="InterPro" id="IPR013011">
    <property type="entry name" value="PTS_EIIB_2"/>
</dbReference>
<protein>
    <submittedName>
        <fullName evidence="8">PTS system fructose-like transporter subunit EIIB</fullName>
        <ecNumber evidence="8">2.7.1.69</ecNumber>
    </submittedName>
</protein>
<evidence type="ECO:0000313" key="9">
    <source>
        <dbReference type="Proteomes" id="UP000011912"/>
    </source>
</evidence>
<evidence type="ECO:0000313" key="8">
    <source>
        <dbReference type="EMBL" id="EKW99681.1"/>
    </source>
</evidence>
<keyword evidence="1" id="KW-0813">Transport</keyword>
<dbReference type="Proteomes" id="UP000011912">
    <property type="component" value="Unassembled WGS sequence"/>
</dbReference>
<proteinExistence type="predicted"/>
<evidence type="ECO:0000256" key="4">
    <source>
        <dbReference type="ARBA" id="ARBA00022679"/>
    </source>
</evidence>
<evidence type="ECO:0000256" key="1">
    <source>
        <dbReference type="ARBA" id="ARBA00022448"/>
    </source>
</evidence>
<keyword evidence="5" id="KW-0598">Phosphotransferase system</keyword>
<dbReference type="STRING" id="1227363.D271_01063"/>
<keyword evidence="6" id="KW-0418">Kinase</keyword>
<reference evidence="8 9" key="1">
    <citation type="journal article" date="2013" name="Genome Announc.">
        <title>Genome Sequence of Lactobacillus saerimneri 30a (Formerly Lactobacillus sp. Strain 30a), a Reference Lactic Acid Bacterium Strain Producing Biogenic Amines.</title>
        <authorList>
            <person name="Romano A."/>
            <person name="Trip H."/>
            <person name="Campbell-Sills H."/>
            <person name="Bouchez O."/>
            <person name="Sherman D."/>
            <person name="Lolkema J.S."/>
            <person name="Lucas P.M."/>
        </authorList>
    </citation>
    <scope>NUCLEOTIDE SEQUENCE [LARGE SCALE GENOMIC DNA]</scope>
    <source>
        <strain evidence="8 9">30a</strain>
    </source>
</reference>
<evidence type="ECO:0000256" key="2">
    <source>
        <dbReference type="ARBA" id="ARBA00022553"/>
    </source>
</evidence>
<dbReference type="InterPro" id="IPR036095">
    <property type="entry name" value="PTS_EIIB-like_sf"/>
</dbReference>
<keyword evidence="3" id="KW-0762">Sugar transport</keyword>
<dbReference type="EMBL" id="ANAG01000003">
    <property type="protein sequence ID" value="EKW99681.1"/>
    <property type="molecule type" value="Genomic_DNA"/>
</dbReference>
<sequence length="101" mass="10994">MKLVAVTSCPSGVAHTYMSAEALKYAAKLYGVPIKVETQGLTGAENPLTLTEIQEADYVILTNDTVISGMERFKGKKAVRLPAQDIIDNAEIIISRLVERN</sequence>
<dbReference type="SUPFAM" id="SSF52794">
    <property type="entry name" value="PTS system IIB component-like"/>
    <property type="match status" value="1"/>
</dbReference>
<keyword evidence="4 8" id="KW-0808">Transferase</keyword>
<dbReference type="GO" id="GO:0016301">
    <property type="term" value="F:kinase activity"/>
    <property type="evidence" value="ECO:0007669"/>
    <property type="project" value="UniProtKB-KW"/>
</dbReference>
<feature type="domain" description="PTS EIIB type-2" evidence="7">
    <location>
        <begin position="1"/>
        <end position="99"/>
    </location>
</feature>
<dbReference type="CDD" id="cd05569">
    <property type="entry name" value="PTS_IIB_fructose"/>
    <property type="match status" value="1"/>
</dbReference>
<dbReference type="PROSITE" id="PS51099">
    <property type="entry name" value="PTS_EIIB_TYPE_2"/>
    <property type="match status" value="1"/>
</dbReference>
<evidence type="ECO:0000256" key="5">
    <source>
        <dbReference type="ARBA" id="ARBA00022683"/>
    </source>
</evidence>
<evidence type="ECO:0000256" key="6">
    <source>
        <dbReference type="ARBA" id="ARBA00022777"/>
    </source>
</evidence>
<dbReference type="Gene3D" id="3.40.50.2300">
    <property type="match status" value="1"/>
</dbReference>
<dbReference type="Pfam" id="PF02302">
    <property type="entry name" value="PTS_IIB"/>
    <property type="match status" value="1"/>
</dbReference>
<keyword evidence="2" id="KW-0597">Phosphoprotein</keyword>
<accession>M5J5J5</accession>
<dbReference type="AlphaFoldDB" id="M5J5J5"/>
<dbReference type="PANTHER" id="PTHR30505:SF0">
    <property type="entry name" value="FRUCTOSE-LIKE PTS SYSTEM EIIBC COMPONENT-RELATED"/>
    <property type="match status" value="1"/>
</dbReference>
<keyword evidence="9" id="KW-1185">Reference proteome</keyword>
<name>M5J5J5_9LACO</name>